<protein>
    <submittedName>
        <fullName evidence="8">Transmembrane protein 45b-like protein</fullName>
    </submittedName>
</protein>
<comment type="subcellular location">
    <subcellularLocation>
        <location evidence="1">Membrane</location>
        <topology evidence="1">Multi-pass membrane protein</topology>
    </subcellularLocation>
</comment>
<feature type="transmembrane region" description="Helical" evidence="7">
    <location>
        <begin position="164"/>
        <end position="183"/>
    </location>
</feature>
<dbReference type="GO" id="GO:0016020">
    <property type="term" value="C:membrane"/>
    <property type="evidence" value="ECO:0007669"/>
    <property type="project" value="UniProtKB-SubCell"/>
</dbReference>
<accession>B6S313</accession>
<keyword evidence="5 7" id="KW-0472">Membrane</keyword>
<reference evidence="8" key="1">
    <citation type="submission" date="2008-04" db="EMBL/GenBank/DDBJ databases">
        <title>Hox genes are not clustered in the bdelloid rotifer Philodina roseola.</title>
        <authorList>
            <person name="Mark Welch J.L."/>
            <person name="Mark Welch D.B."/>
        </authorList>
    </citation>
    <scope>NUCLEOTIDE SEQUENCE</scope>
</reference>
<evidence type="ECO:0000256" key="2">
    <source>
        <dbReference type="ARBA" id="ARBA00006948"/>
    </source>
</evidence>
<feature type="region of interest" description="Disordered" evidence="6">
    <location>
        <begin position="302"/>
        <end position="345"/>
    </location>
</feature>
<evidence type="ECO:0000256" key="3">
    <source>
        <dbReference type="ARBA" id="ARBA00022692"/>
    </source>
</evidence>
<dbReference type="PANTHER" id="PTHR16007:SF15">
    <property type="entry name" value="TRANSMEMBRANE PROTEIN 45B"/>
    <property type="match status" value="1"/>
</dbReference>
<dbReference type="EMBL" id="EU637019">
    <property type="protein sequence ID" value="ACI90333.1"/>
    <property type="molecule type" value="Genomic_DNA"/>
</dbReference>
<dbReference type="SMR" id="B6S313"/>
<keyword evidence="4 7" id="KW-1133">Transmembrane helix</keyword>
<feature type="transmembrane region" description="Helical" evidence="7">
    <location>
        <begin position="233"/>
        <end position="262"/>
    </location>
</feature>
<dbReference type="PANTHER" id="PTHR16007">
    <property type="entry name" value="EPIDIDYMAL MEMBRANE PROTEIN E9-RELATED"/>
    <property type="match status" value="1"/>
</dbReference>
<evidence type="ECO:0000256" key="5">
    <source>
        <dbReference type="ARBA" id="ARBA00023136"/>
    </source>
</evidence>
<sequence length="345" mass="39434">MGTLMGHILPGTFFAIFAVWWGFCVAARYFHSRRSIKKSRKSNSYRVATTFPCHCCPSASLRQIPLESYIKLICVSIGILGEAVTGLKHEYDDNLKRRAWTFIEVNAQHITMFFSFGLASFIEILVHGKYALPQGIEFIANILAFGVEGFLFHFHLHGRDEVDIHVHTLLVYNIAFCVIAGIWEFNRPNQILATYARTAGTLLQGAWFYAAGFILYFPSDDPYWRWLPGHKSILLITVMFIWLALVICIFLFIQSAIVWSILKRRYGDTEDYSALNNLDEGDEDDDDDQVFIESRAKSVNSNNHQLKSMKTTNGQAATTVQMHQNDDDSDSQIEFDQRQPYSSKI</sequence>
<evidence type="ECO:0000313" key="8">
    <source>
        <dbReference type="EMBL" id="ACI90333.1"/>
    </source>
</evidence>
<dbReference type="AlphaFoldDB" id="B6S313"/>
<comment type="similarity">
    <text evidence="2">Belongs to the TMEM45 family.</text>
</comment>
<organism evidence="8">
    <name type="scientific">Philodina roseola</name>
    <name type="common">Rotifer</name>
    <dbReference type="NCBI Taxonomy" id="96448"/>
    <lineage>
        <taxon>Eukaryota</taxon>
        <taxon>Metazoa</taxon>
        <taxon>Spiralia</taxon>
        <taxon>Gnathifera</taxon>
        <taxon>Rotifera</taxon>
        <taxon>Eurotatoria</taxon>
        <taxon>Bdelloidea</taxon>
        <taxon>Philodinida</taxon>
        <taxon>Philodinidae</taxon>
        <taxon>Philodina</taxon>
    </lineage>
</organism>
<dbReference type="InterPro" id="IPR006904">
    <property type="entry name" value="DUF716"/>
</dbReference>
<dbReference type="InterPro" id="IPR042127">
    <property type="entry name" value="TMEM45"/>
</dbReference>
<dbReference type="Pfam" id="PF04819">
    <property type="entry name" value="DUF716"/>
    <property type="match status" value="1"/>
</dbReference>
<feature type="transmembrane region" description="Helical" evidence="7">
    <location>
        <begin position="12"/>
        <end position="31"/>
    </location>
</feature>
<keyword evidence="3 7" id="KW-0812">Transmembrane</keyword>
<evidence type="ECO:0000256" key="7">
    <source>
        <dbReference type="SAM" id="Phobius"/>
    </source>
</evidence>
<feature type="transmembrane region" description="Helical" evidence="7">
    <location>
        <begin position="195"/>
        <end position="217"/>
    </location>
</feature>
<proteinExistence type="inferred from homology"/>
<evidence type="ECO:0000256" key="6">
    <source>
        <dbReference type="SAM" id="MobiDB-lite"/>
    </source>
</evidence>
<feature type="compositionally biased region" description="Polar residues" evidence="6">
    <location>
        <begin position="302"/>
        <end position="323"/>
    </location>
</feature>
<name>B6S313_PHIRO</name>
<evidence type="ECO:0000256" key="1">
    <source>
        <dbReference type="ARBA" id="ARBA00004141"/>
    </source>
</evidence>
<feature type="transmembrane region" description="Helical" evidence="7">
    <location>
        <begin position="107"/>
        <end position="126"/>
    </location>
</feature>
<evidence type="ECO:0000256" key="4">
    <source>
        <dbReference type="ARBA" id="ARBA00022989"/>
    </source>
</evidence>